<evidence type="ECO:0000313" key="3">
    <source>
        <dbReference type="EMBL" id="KAK6333066.1"/>
    </source>
</evidence>
<gene>
    <name evidence="3" type="ORF">TWF718_010890</name>
</gene>
<dbReference type="InterPro" id="IPR029058">
    <property type="entry name" value="AB_hydrolase_fold"/>
</dbReference>
<dbReference type="InterPro" id="IPR000073">
    <property type="entry name" value="AB_hydrolase_1"/>
</dbReference>
<proteinExistence type="predicted"/>
<dbReference type="Pfam" id="PF12697">
    <property type="entry name" value="Abhydrolase_6"/>
    <property type="match status" value="1"/>
</dbReference>
<dbReference type="SUPFAM" id="SSF53474">
    <property type="entry name" value="alpha/beta-Hydrolases"/>
    <property type="match status" value="1"/>
</dbReference>
<organism evidence="3 4">
    <name type="scientific">Orbilia javanica</name>
    <dbReference type="NCBI Taxonomy" id="47235"/>
    <lineage>
        <taxon>Eukaryota</taxon>
        <taxon>Fungi</taxon>
        <taxon>Dikarya</taxon>
        <taxon>Ascomycota</taxon>
        <taxon>Pezizomycotina</taxon>
        <taxon>Orbiliomycetes</taxon>
        <taxon>Orbiliales</taxon>
        <taxon>Orbiliaceae</taxon>
        <taxon>Orbilia</taxon>
    </lineage>
</organism>
<feature type="compositionally biased region" description="Basic residues" evidence="1">
    <location>
        <begin position="17"/>
        <end position="38"/>
    </location>
</feature>
<feature type="region of interest" description="Disordered" evidence="1">
    <location>
        <begin position="321"/>
        <end position="347"/>
    </location>
</feature>
<protein>
    <recommendedName>
        <fullName evidence="2">AB hydrolase-1 domain-containing protein</fullName>
    </recommendedName>
</protein>
<dbReference type="AlphaFoldDB" id="A0AAN8MP73"/>
<comment type="caution">
    <text evidence="3">The sequence shown here is derived from an EMBL/GenBank/DDBJ whole genome shotgun (WGS) entry which is preliminary data.</text>
</comment>
<evidence type="ECO:0000259" key="2">
    <source>
        <dbReference type="Pfam" id="PF12697"/>
    </source>
</evidence>
<feature type="domain" description="AB hydrolase-1" evidence="2">
    <location>
        <begin position="185"/>
        <end position="456"/>
    </location>
</feature>
<name>A0AAN8MP73_9PEZI</name>
<dbReference type="PANTHER" id="PTHR42103">
    <property type="entry name" value="ALPHA/BETA-HYDROLASES SUPERFAMILY PROTEIN"/>
    <property type="match status" value="1"/>
</dbReference>
<reference evidence="3 4" key="1">
    <citation type="submission" date="2019-10" db="EMBL/GenBank/DDBJ databases">
        <authorList>
            <person name="Palmer J.M."/>
        </authorList>
    </citation>
    <scope>NUCLEOTIDE SEQUENCE [LARGE SCALE GENOMIC DNA]</scope>
    <source>
        <strain evidence="3 4">TWF718</strain>
    </source>
</reference>
<feature type="compositionally biased region" description="Gly residues" evidence="1">
    <location>
        <begin position="335"/>
        <end position="344"/>
    </location>
</feature>
<sequence>MTLRTKLAAFHARIHSHRHNNNGSSHHHFHLPHLKHKSSKDSKDKDKHSSSSSPSPSRKCSKPKSKPTTSESPSRKHSANRNSLSSNSTNSSTSGGSGTISPSPVLTLVIPVPSHHTHTIEARVYHPPEFPQNYGLSQNTPRKVAVVAHPYASLGGTWDDPVVLSLVALLARKGYVVATFNFCGAGNSKGKTSWTGEREREEYATVAAFVTKYVECIDPHTFTIGTPPTTASTNPVSDAPTTNAAPLKKQPIKVLLAGYSYGSLIASRTPPASRILKTVDKDILAYATRTAYEWASTEKRRSFAMVRGAALGRSVWANDDDDYEEECGETSRDISGGGADGSGSGNANEKVNYNVQLETESSWLLVSPLLPPVSMFLNLPNPMAWFPAKKRKEEEEQLEDEVEDERDVLAVYGTDDMFTGIGRYRNWVKGKMERSGGRFRGIEVDGAGHFWMQEEEWMVKLRDGVNIWIEEKNGISMV</sequence>
<dbReference type="Proteomes" id="UP001313282">
    <property type="component" value="Unassembled WGS sequence"/>
</dbReference>
<evidence type="ECO:0000313" key="4">
    <source>
        <dbReference type="Proteomes" id="UP001313282"/>
    </source>
</evidence>
<keyword evidence="4" id="KW-1185">Reference proteome</keyword>
<feature type="compositionally biased region" description="Low complexity" evidence="1">
    <location>
        <begin position="82"/>
        <end position="102"/>
    </location>
</feature>
<dbReference type="EMBL" id="JAVHNR010000009">
    <property type="protein sequence ID" value="KAK6333066.1"/>
    <property type="molecule type" value="Genomic_DNA"/>
</dbReference>
<dbReference type="PANTHER" id="PTHR42103:SF2">
    <property type="entry name" value="AB HYDROLASE-1 DOMAIN-CONTAINING PROTEIN"/>
    <property type="match status" value="1"/>
</dbReference>
<dbReference type="Gene3D" id="3.40.50.1820">
    <property type="entry name" value="alpha/beta hydrolase"/>
    <property type="match status" value="1"/>
</dbReference>
<accession>A0AAN8MP73</accession>
<evidence type="ECO:0000256" key="1">
    <source>
        <dbReference type="SAM" id="MobiDB-lite"/>
    </source>
</evidence>
<feature type="compositionally biased region" description="Basic and acidic residues" evidence="1">
    <location>
        <begin position="39"/>
        <end position="49"/>
    </location>
</feature>
<feature type="region of interest" description="Disordered" evidence="1">
    <location>
        <begin position="17"/>
        <end position="102"/>
    </location>
</feature>